<dbReference type="EMBL" id="FOQT01000002">
    <property type="protein sequence ID" value="SFI13345.1"/>
    <property type="molecule type" value="Genomic_DNA"/>
</dbReference>
<evidence type="ECO:0000313" key="2">
    <source>
        <dbReference type="Proteomes" id="UP000198931"/>
    </source>
</evidence>
<name>A0A1I3FQ38_9FLAO</name>
<proteinExistence type="predicted"/>
<keyword evidence="2" id="KW-1185">Reference proteome</keyword>
<dbReference type="STRING" id="1125876.SAMN05443292_1542"/>
<dbReference type="Proteomes" id="UP000198931">
    <property type="component" value="Unassembled WGS sequence"/>
</dbReference>
<dbReference type="AlphaFoldDB" id="A0A1I3FQ38"/>
<evidence type="ECO:0000313" key="1">
    <source>
        <dbReference type="EMBL" id="SFI13345.1"/>
    </source>
</evidence>
<protein>
    <submittedName>
        <fullName evidence="1">Uncharacterized protein</fullName>
    </submittedName>
</protein>
<organism evidence="1 2">
    <name type="scientific">Halpernia frigidisoli</name>
    <dbReference type="NCBI Taxonomy" id="1125876"/>
    <lineage>
        <taxon>Bacteria</taxon>
        <taxon>Pseudomonadati</taxon>
        <taxon>Bacteroidota</taxon>
        <taxon>Flavobacteriia</taxon>
        <taxon>Flavobacteriales</taxon>
        <taxon>Weeksellaceae</taxon>
        <taxon>Chryseobacterium group</taxon>
        <taxon>Halpernia</taxon>
    </lineage>
</organism>
<sequence>MIRNKNFKKYLSVLFTGIYLFAFLFASNIHNHNGGYFYKDYNFKGSSSKFSKQNTVNNNDDCLSCHFASTSSLLPTSANFSITKSFFKSSVPVLSCAEKTFASYFNFFLRGPPNNFI</sequence>
<accession>A0A1I3FQ38</accession>
<reference evidence="1 2" key="1">
    <citation type="submission" date="2016-10" db="EMBL/GenBank/DDBJ databases">
        <authorList>
            <person name="de Groot N.N."/>
        </authorList>
    </citation>
    <scope>NUCLEOTIDE SEQUENCE [LARGE SCALE GENOMIC DNA]</scope>
    <source>
        <strain evidence="1 2">DSM 26000</strain>
    </source>
</reference>
<gene>
    <name evidence="1" type="ORF">SAMN05443292_1542</name>
</gene>